<feature type="non-terminal residue" evidence="1">
    <location>
        <position position="66"/>
    </location>
</feature>
<dbReference type="STRING" id="765257.A0A0C9Z6K3"/>
<accession>A0A0C9Z6K3</accession>
<organism evidence="1 2">
    <name type="scientific">Pisolithus microcarpus 441</name>
    <dbReference type="NCBI Taxonomy" id="765257"/>
    <lineage>
        <taxon>Eukaryota</taxon>
        <taxon>Fungi</taxon>
        <taxon>Dikarya</taxon>
        <taxon>Basidiomycota</taxon>
        <taxon>Agaricomycotina</taxon>
        <taxon>Agaricomycetes</taxon>
        <taxon>Agaricomycetidae</taxon>
        <taxon>Boletales</taxon>
        <taxon>Sclerodermatineae</taxon>
        <taxon>Pisolithaceae</taxon>
        <taxon>Pisolithus</taxon>
    </lineage>
</organism>
<protein>
    <submittedName>
        <fullName evidence="1">Uncharacterized protein</fullName>
    </submittedName>
</protein>
<evidence type="ECO:0000313" key="1">
    <source>
        <dbReference type="EMBL" id="KIK21724.1"/>
    </source>
</evidence>
<dbReference type="EMBL" id="KN833748">
    <property type="protein sequence ID" value="KIK21724.1"/>
    <property type="molecule type" value="Genomic_DNA"/>
</dbReference>
<gene>
    <name evidence="1" type="ORF">PISMIDRAFT_77613</name>
</gene>
<dbReference type="HOGENOM" id="CLU_2838227_0_0_1"/>
<sequence length="66" mass="7640">FQQVPTFGHDTIRRFRQNVSDLKQMAARDFEDLLQCAIPIFTGLLPEPHNGQIIKLLFVLAHWHGL</sequence>
<proteinExistence type="predicted"/>
<reference evidence="1 2" key="1">
    <citation type="submission" date="2014-04" db="EMBL/GenBank/DDBJ databases">
        <authorList>
            <consortium name="DOE Joint Genome Institute"/>
            <person name="Kuo A."/>
            <person name="Kohler A."/>
            <person name="Costa M.D."/>
            <person name="Nagy L.G."/>
            <person name="Floudas D."/>
            <person name="Copeland A."/>
            <person name="Barry K.W."/>
            <person name="Cichocki N."/>
            <person name="Veneault-Fourrey C."/>
            <person name="LaButti K."/>
            <person name="Lindquist E.A."/>
            <person name="Lipzen A."/>
            <person name="Lundell T."/>
            <person name="Morin E."/>
            <person name="Murat C."/>
            <person name="Sun H."/>
            <person name="Tunlid A."/>
            <person name="Henrissat B."/>
            <person name="Grigoriev I.V."/>
            <person name="Hibbett D.S."/>
            <person name="Martin F."/>
            <person name="Nordberg H.P."/>
            <person name="Cantor M.N."/>
            <person name="Hua S.X."/>
        </authorList>
    </citation>
    <scope>NUCLEOTIDE SEQUENCE [LARGE SCALE GENOMIC DNA]</scope>
    <source>
        <strain evidence="1 2">441</strain>
    </source>
</reference>
<keyword evidence="2" id="KW-1185">Reference proteome</keyword>
<name>A0A0C9Z6K3_9AGAM</name>
<dbReference type="AlphaFoldDB" id="A0A0C9Z6K3"/>
<reference evidence="2" key="2">
    <citation type="submission" date="2015-01" db="EMBL/GenBank/DDBJ databases">
        <title>Evolutionary Origins and Diversification of the Mycorrhizal Mutualists.</title>
        <authorList>
            <consortium name="DOE Joint Genome Institute"/>
            <consortium name="Mycorrhizal Genomics Consortium"/>
            <person name="Kohler A."/>
            <person name="Kuo A."/>
            <person name="Nagy L.G."/>
            <person name="Floudas D."/>
            <person name="Copeland A."/>
            <person name="Barry K.W."/>
            <person name="Cichocki N."/>
            <person name="Veneault-Fourrey C."/>
            <person name="LaButti K."/>
            <person name="Lindquist E.A."/>
            <person name="Lipzen A."/>
            <person name="Lundell T."/>
            <person name="Morin E."/>
            <person name="Murat C."/>
            <person name="Riley R."/>
            <person name="Ohm R."/>
            <person name="Sun H."/>
            <person name="Tunlid A."/>
            <person name="Henrissat B."/>
            <person name="Grigoriev I.V."/>
            <person name="Hibbett D.S."/>
            <person name="Martin F."/>
        </authorList>
    </citation>
    <scope>NUCLEOTIDE SEQUENCE [LARGE SCALE GENOMIC DNA]</scope>
    <source>
        <strain evidence="2">441</strain>
    </source>
</reference>
<dbReference type="Proteomes" id="UP000054018">
    <property type="component" value="Unassembled WGS sequence"/>
</dbReference>
<feature type="non-terminal residue" evidence="1">
    <location>
        <position position="1"/>
    </location>
</feature>
<dbReference type="OrthoDB" id="3269417at2759"/>
<evidence type="ECO:0000313" key="2">
    <source>
        <dbReference type="Proteomes" id="UP000054018"/>
    </source>
</evidence>